<dbReference type="Proteomes" id="UP000549009">
    <property type="component" value="Unassembled WGS sequence"/>
</dbReference>
<evidence type="ECO:0000313" key="5">
    <source>
        <dbReference type="Proteomes" id="UP000326505"/>
    </source>
</evidence>
<evidence type="ECO:0000256" key="2">
    <source>
        <dbReference type="SAM" id="MobiDB-lite"/>
    </source>
</evidence>
<organism evidence="4 5">
    <name type="scientific">Streptomyces spectabilis</name>
    <dbReference type="NCBI Taxonomy" id="68270"/>
    <lineage>
        <taxon>Bacteria</taxon>
        <taxon>Bacillati</taxon>
        <taxon>Actinomycetota</taxon>
        <taxon>Actinomycetes</taxon>
        <taxon>Kitasatosporales</taxon>
        <taxon>Streptomycetaceae</taxon>
        <taxon>Streptomyces</taxon>
    </lineage>
</organism>
<dbReference type="RefSeq" id="WP_150510900.1">
    <property type="nucleotide sequence ID" value="NZ_BMSQ01000004.1"/>
</dbReference>
<keyword evidence="1" id="KW-0175">Coiled coil</keyword>
<keyword evidence="6" id="KW-1185">Reference proteome</keyword>
<reference evidence="3 6" key="2">
    <citation type="submission" date="2020-08" db="EMBL/GenBank/DDBJ databases">
        <title>Genomic Encyclopedia of Type Strains, Phase III (KMG-III): the genomes of soil and plant-associated and newly described type strains.</title>
        <authorList>
            <person name="Whitman W."/>
        </authorList>
    </citation>
    <scope>NUCLEOTIDE SEQUENCE [LARGE SCALE GENOMIC DNA]</scope>
    <source>
        <strain evidence="3 6">CECT 3146</strain>
    </source>
</reference>
<evidence type="ECO:0000313" key="4">
    <source>
        <dbReference type="EMBL" id="QEV59784.1"/>
    </source>
</evidence>
<evidence type="ECO:0000313" key="6">
    <source>
        <dbReference type="Proteomes" id="UP000549009"/>
    </source>
</evidence>
<dbReference type="EMBL" id="CP023690">
    <property type="protein sequence ID" value="QEV59784.1"/>
    <property type="molecule type" value="Genomic_DNA"/>
</dbReference>
<dbReference type="KEGG" id="sspb:CP982_14425"/>
<sequence>MALFIVGCGLLSYGDTALPHIKAKQADEWMHVVHAHRIARLMKREEVLIEGIAELSERFEREKKALREIREERMAEERMMGFLEGIQKYPTLHAHHSNPRNRLRVVPGPDDSSAEPEKAG</sequence>
<feature type="compositionally biased region" description="Basic residues" evidence="2">
    <location>
        <begin position="93"/>
        <end position="103"/>
    </location>
</feature>
<evidence type="ECO:0000313" key="3">
    <source>
        <dbReference type="EMBL" id="MBB5103246.1"/>
    </source>
</evidence>
<dbReference type="Proteomes" id="UP000326505">
    <property type="component" value="Chromosome"/>
</dbReference>
<dbReference type="EMBL" id="JACHJD010000003">
    <property type="protein sequence ID" value="MBB5103246.1"/>
    <property type="molecule type" value="Genomic_DNA"/>
</dbReference>
<feature type="region of interest" description="Disordered" evidence="2">
    <location>
        <begin position="91"/>
        <end position="120"/>
    </location>
</feature>
<dbReference type="AlphaFoldDB" id="A0A5P2X7T1"/>
<accession>A0A5P2X7T1</accession>
<evidence type="ECO:0000256" key="1">
    <source>
        <dbReference type="SAM" id="Coils"/>
    </source>
</evidence>
<reference evidence="4 5" key="1">
    <citation type="submission" date="2017-09" db="EMBL/GenBank/DDBJ databases">
        <authorList>
            <person name="Lee N."/>
            <person name="Cho B.-K."/>
        </authorList>
    </citation>
    <scope>NUCLEOTIDE SEQUENCE [LARGE SCALE GENOMIC DNA]</scope>
    <source>
        <strain evidence="4 5">ATCC 27465</strain>
    </source>
</reference>
<feature type="coiled-coil region" evidence="1">
    <location>
        <begin position="52"/>
        <end position="79"/>
    </location>
</feature>
<name>A0A5P2X7T1_STRST</name>
<gene>
    <name evidence="4" type="ORF">CP982_14425</name>
    <name evidence="3" type="ORF">FHS40_002299</name>
</gene>
<protein>
    <submittedName>
        <fullName evidence="4">Uncharacterized protein</fullName>
    </submittedName>
</protein>
<proteinExistence type="predicted"/>